<dbReference type="PANTHER" id="PTHR43806">
    <property type="entry name" value="PEPTIDASE S8"/>
    <property type="match status" value="1"/>
</dbReference>
<dbReference type="PROSITE" id="PS00136">
    <property type="entry name" value="SUBTILASE_ASP"/>
    <property type="match status" value="1"/>
</dbReference>
<accession>A0AAV9X792</accession>
<evidence type="ECO:0000256" key="4">
    <source>
        <dbReference type="ARBA" id="ARBA00022825"/>
    </source>
</evidence>
<feature type="domain" description="Peptidase S8/S53" evidence="5">
    <location>
        <begin position="28"/>
        <end position="312"/>
    </location>
</feature>
<evidence type="ECO:0000313" key="6">
    <source>
        <dbReference type="EMBL" id="KAK6537471.1"/>
    </source>
</evidence>
<reference evidence="6 7" key="1">
    <citation type="submission" date="2019-10" db="EMBL/GenBank/DDBJ databases">
        <authorList>
            <person name="Palmer J.M."/>
        </authorList>
    </citation>
    <scope>NUCLEOTIDE SEQUENCE [LARGE SCALE GENOMIC DNA]</scope>
    <source>
        <strain evidence="6 7">TWF694</strain>
    </source>
</reference>
<dbReference type="SUPFAM" id="SSF52743">
    <property type="entry name" value="Subtilisin-like"/>
    <property type="match status" value="1"/>
</dbReference>
<organism evidence="6 7">
    <name type="scientific">Orbilia ellipsospora</name>
    <dbReference type="NCBI Taxonomy" id="2528407"/>
    <lineage>
        <taxon>Eukaryota</taxon>
        <taxon>Fungi</taxon>
        <taxon>Dikarya</taxon>
        <taxon>Ascomycota</taxon>
        <taxon>Pezizomycotina</taxon>
        <taxon>Orbiliomycetes</taxon>
        <taxon>Orbiliales</taxon>
        <taxon>Orbiliaceae</taxon>
        <taxon>Orbilia</taxon>
    </lineage>
</organism>
<dbReference type="InterPro" id="IPR000209">
    <property type="entry name" value="Peptidase_S8/S53_dom"/>
</dbReference>
<keyword evidence="2" id="KW-0645">Protease</keyword>
<dbReference type="AlphaFoldDB" id="A0AAV9X792"/>
<dbReference type="CDD" id="cd00306">
    <property type="entry name" value="Peptidases_S8_S53"/>
    <property type="match status" value="1"/>
</dbReference>
<evidence type="ECO:0000256" key="3">
    <source>
        <dbReference type="ARBA" id="ARBA00022801"/>
    </source>
</evidence>
<dbReference type="PRINTS" id="PR00723">
    <property type="entry name" value="SUBTILISIN"/>
</dbReference>
<dbReference type="GO" id="GO:0006508">
    <property type="term" value="P:proteolysis"/>
    <property type="evidence" value="ECO:0007669"/>
    <property type="project" value="UniProtKB-KW"/>
</dbReference>
<keyword evidence="7" id="KW-1185">Reference proteome</keyword>
<keyword evidence="4" id="KW-0720">Serine protease</keyword>
<dbReference type="Pfam" id="PF00082">
    <property type="entry name" value="Peptidase_S8"/>
    <property type="match status" value="1"/>
</dbReference>
<dbReference type="InterPro" id="IPR036852">
    <property type="entry name" value="Peptidase_S8/S53_dom_sf"/>
</dbReference>
<dbReference type="EMBL" id="JAVHJO010000009">
    <property type="protein sequence ID" value="KAK6537471.1"/>
    <property type="molecule type" value="Genomic_DNA"/>
</dbReference>
<evidence type="ECO:0000256" key="1">
    <source>
        <dbReference type="ARBA" id="ARBA00011073"/>
    </source>
</evidence>
<dbReference type="InterPro" id="IPR015500">
    <property type="entry name" value="Peptidase_S8_subtilisin-rel"/>
</dbReference>
<sequence>MRVLSQPPGLKLAELGGCYYVRSGAGRGKSVSIFLIDTGVDIQHEAFRKAKPEEEFYYFAGPDAADMNGPTDSAEYKNHGTHLLSRIIGYRVGLAPEAEVYIVHFVNRYGYYTTAHLFSAMIKAYDNIIEHEVQNAIIVCAWLYDQTQPDNPDSLFQTVYDPPESKHRTNDLVSWLSTQMMTEIFNLRRTLAHPPIVVTTPGTDKIIGSKTEYLSPAKEVAAFSDIIIIAGGTDTKDQKMFDDSLRTQKIRAWAPGENVHGAGYDADGDASMELLTGASYAVAHVAGMIALYVSEKRSDDVKSARDDLYSQAHQRAPGGPKIIWNGILKSEWPTYIPTPPGSPKVPP</sequence>
<dbReference type="PANTHER" id="PTHR43806:SF11">
    <property type="entry name" value="CEREVISIN-RELATED"/>
    <property type="match status" value="1"/>
</dbReference>
<evidence type="ECO:0000256" key="2">
    <source>
        <dbReference type="ARBA" id="ARBA00022670"/>
    </source>
</evidence>
<protein>
    <recommendedName>
        <fullName evidence="5">Peptidase S8/S53 domain-containing protein</fullName>
    </recommendedName>
</protein>
<name>A0AAV9X792_9PEZI</name>
<dbReference type="Gene3D" id="3.40.50.200">
    <property type="entry name" value="Peptidase S8/S53 domain"/>
    <property type="match status" value="1"/>
</dbReference>
<gene>
    <name evidence="6" type="ORF">TWF694_011656</name>
</gene>
<evidence type="ECO:0000313" key="7">
    <source>
        <dbReference type="Proteomes" id="UP001365542"/>
    </source>
</evidence>
<keyword evidence="3" id="KW-0378">Hydrolase</keyword>
<comment type="similarity">
    <text evidence="1">Belongs to the peptidase S8 family.</text>
</comment>
<proteinExistence type="inferred from homology"/>
<comment type="caution">
    <text evidence="6">The sequence shown here is derived from an EMBL/GenBank/DDBJ whole genome shotgun (WGS) entry which is preliminary data.</text>
</comment>
<dbReference type="Proteomes" id="UP001365542">
    <property type="component" value="Unassembled WGS sequence"/>
</dbReference>
<dbReference type="InterPro" id="IPR050131">
    <property type="entry name" value="Peptidase_S8_subtilisin-like"/>
</dbReference>
<dbReference type="GO" id="GO:0004252">
    <property type="term" value="F:serine-type endopeptidase activity"/>
    <property type="evidence" value="ECO:0007669"/>
    <property type="project" value="InterPro"/>
</dbReference>
<dbReference type="InterPro" id="IPR023827">
    <property type="entry name" value="Peptidase_S8_Asp-AS"/>
</dbReference>
<evidence type="ECO:0000259" key="5">
    <source>
        <dbReference type="Pfam" id="PF00082"/>
    </source>
</evidence>